<evidence type="ECO:0000313" key="2">
    <source>
        <dbReference type="RefSeq" id="XP_014009224.1"/>
    </source>
</evidence>
<proteinExistence type="predicted"/>
<dbReference type="AlphaFoldDB" id="A0A1S3N172"/>
<evidence type="ECO:0000313" key="1">
    <source>
        <dbReference type="Proteomes" id="UP001652741"/>
    </source>
</evidence>
<name>A0A1S3N172_SALSA</name>
<dbReference type="PANTHER" id="PTHR31025:SF19">
    <property type="entry name" value="SI:CH73-42K18.1-RELATED"/>
    <property type="match status" value="1"/>
</dbReference>
<organism evidence="1 2">
    <name type="scientific">Salmo salar</name>
    <name type="common">Atlantic salmon</name>
    <dbReference type="NCBI Taxonomy" id="8030"/>
    <lineage>
        <taxon>Eukaryota</taxon>
        <taxon>Metazoa</taxon>
        <taxon>Chordata</taxon>
        <taxon>Craniata</taxon>
        <taxon>Vertebrata</taxon>
        <taxon>Euteleostomi</taxon>
        <taxon>Actinopterygii</taxon>
        <taxon>Neopterygii</taxon>
        <taxon>Teleostei</taxon>
        <taxon>Protacanthopterygii</taxon>
        <taxon>Salmoniformes</taxon>
        <taxon>Salmonidae</taxon>
        <taxon>Salmoninae</taxon>
        <taxon>Salmo</taxon>
    </lineage>
</organism>
<accession>A0A1S3N172</accession>
<keyword evidence="1" id="KW-1185">Reference proteome</keyword>
<dbReference type="RefSeq" id="XP_014009224.1">
    <property type="nucleotide sequence ID" value="XM_014153749.2"/>
</dbReference>
<dbReference type="PANTHER" id="PTHR31025">
    <property type="entry name" value="SI:CH211-196P9.1-RELATED"/>
    <property type="match status" value="1"/>
</dbReference>
<protein>
    <submittedName>
        <fullName evidence="2">Uncharacterized protein isoform X1</fullName>
    </submittedName>
</protein>
<sequence>MEENKQYKMSKIELLRVFLNQKLTAAAEEIFGVVEKTIAEYQVDVFRTKEENERLRGLLMLHRGESDCHQQAEATITLVQVAPEQQQLCTQEWGLRLRQEDPEPTVPRCKEEEDTHWISEVEEHIQRLESDPKDPDQVSTSEDFTFQMETEGSVNETIKLKVILNDNRIEKVILPAQPDSLNELISTLKEKLHLNLDFRLLYEDPDFNNELFNLETIEDLPSPRATVKVLRIRCDTDLGLTGVSASELQDAPPERLGRWPEVFVIPTFSMEVEFALREGNCAYLRHETVLKITRDQKHNILDRMAWTIFNFKAYPSDRHFAKAAEALVTKHPCLKEPGSKTGCDGWKNSLKFKMGNYRQKLRRVGFPEVAVNGGRRSKHRPDNEHARSNIKRARRAEVNFLPNFPQGEDEASLEKQRLEMVHEMTKENQDLPLWDPEPTVAHCKQEEDTHWISEVEEHIQRLESDHKDPDQVSTSEDFTFQMETEGSVNETIKLKVILNDNRIEKVILPSQPDSLNELISMLKEKLHLNLDFRLLYEDPDFNNELFNLETIEDLPSPRATVKVLRIRRDTDLGLTGVSASELQDAPPERLGRWPEVFVIPTFSMEVEFALREGNCAYLKHEMVLKITRNQKHNILDRMAWTIFNFKAYPSDRHFAKAAEALVTKHPCLKEPGSKTGCDGWKNSLKFKMGNYRQKLRRVGFPEVAVNGGRRSKHRPDNEHARSNIKRARRAEVNFLPNFPQGEDEASLEKQRLEMVHEMTKENQDLPLINQHMQKTFALRRQEIVKSSPSVEHLRTRWPALFLEAQVHAEFQRITNQSLQQTFYTALDHHTPRLLTLFREKEGKSTTHGGKFSSILRVYNEQFTSQGEKNITGARSAVLAGLPLLLREDSSDVFKICEVGELSNPGILDGVSILSVVGQHNEVVGGIPIRPAHVSIVLEDEIVMTNSRSWPDALVVVFGLLYSLHLNYPKALGSTFEFMQKVFLNLDDGKLKPKLLALKNELLA</sequence>
<dbReference type="Proteomes" id="UP001652741">
    <property type="component" value="Chromosome ssa02"/>
</dbReference>
<dbReference type="PaxDb" id="8030-ENSSSAP00000066131"/>
<reference evidence="2" key="1">
    <citation type="submission" date="2025-08" db="UniProtKB">
        <authorList>
            <consortium name="RefSeq"/>
        </authorList>
    </citation>
    <scope>IDENTIFICATION</scope>
</reference>
<dbReference type="KEGG" id="sasa:106576526"/>
<dbReference type="GeneID" id="106576526"/>
<gene>
    <name evidence="2" type="primary">LOC106576526</name>
</gene>
<dbReference type="OrthoDB" id="6512834at2759"/>